<sequence length="192" mass="20991">MPKRQRGRDRVDAILAAATVLFAEKDYEAVTMTEIAAQSSTAIGSLYRFFPTKDVLVAGLLERYGATLSVSLAEIVARAPLLTAEAMAMALVAMGDSLRPQRTVTLKLIDVPDDSMVRRQQMRDTFQDALACILTRYAGSPYRADDVAVLLMLGLMKSIWSFEAETEAQRDSFSRNAGRMIGLYLADLGGSS</sequence>
<keyword evidence="1 2" id="KW-0238">DNA-binding</keyword>
<dbReference type="Pfam" id="PF00440">
    <property type="entry name" value="TetR_N"/>
    <property type="match status" value="1"/>
</dbReference>
<comment type="caution">
    <text evidence="4">The sequence shown here is derived from an EMBL/GenBank/DDBJ whole genome shotgun (WGS) entry which is preliminary data.</text>
</comment>
<dbReference type="InterPro" id="IPR050109">
    <property type="entry name" value="HTH-type_TetR-like_transc_reg"/>
</dbReference>
<dbReference type="EMBL" id="JAESVB010000002">
    <property type="protein sequence ID" value="MCB8875055.1"/>
    <property type="molecule type" value="Genomic_DNA"/>
</dbReference>
<dbReference type="PANTHER" id="PTHR30055">
    <property type="entry name" value="HTH-TYPE TRANSCRIPTIONAL REGULATOR RUTR"/>
    <property type="match status" value="1"/>
</dbReference>
<dbReference type="RefSeq" id="WP_227320697.1">
    <property type="nucleotide sequence ID" value="NZ_JAESVB010000002.1"/>
</dbReference>
<dbReference type="PRINTS" id="PR00455">
    <property type="entry name" value="HTHTETR"/>
</dbReference>
<dbReference type="PROSITE" id="PS50977">
    <property type="entry name" value="HTH_TETR_2"/>
    <property type="match status" value="1"/>
</dbReference>
<feature type="domain" description="HTH tetR-type" evidence="3">
    <location>
        <begin position="8"/>
        <end position="68"/>
    </location>
</feature>
<gene>
    <name evidence="4" type="ORF">ASILVAE211_07665</name>
</gene>
<reference evidence="4" key="2">
    <citation type="submission" date="2021-01" db="EMBL/GenBank/DDBJ databases">
        <authorList>
            <person name="Mieszkin S."/>
            <person name="Pouder E."/>
            <person name="Alain K."/>
        </authorList>
    </citation>
    <scope>NUCLEOTIDE SEQUENCE</scope>
    <source>
        <strain evidence="4">HW T2.11</strain>
    </source>
</reference>
<evidence type="ECO:0000313" key="4">
    <source>
        <dbReference type="EMBL" id="MCB8875055.1"/>
    </source>
</evidence>
<dbReference type="InterPro" id="IPR001647">
    <property type="entry name" value="HTH_TetR"/>
</dbReference>
<keyword evidence="5" id="KW-1185">Reference proteome</keyword>
<evidence type="ECO:0000256" key="1">
    <source>
        <dbReference type="ARBA" id="ARBA00023125"/>
    </source>
</evidence>
<dbReference type="GO" id="GO:0003700">
    <property type="term" value="F:DNA-binding transcription factor activity"/>
    <property type="evidence" value="ECO:0007669"/>
    <property type="project" value="TreeGrafter"/>
</dbReference>
<reference evidence="4" key="1">
    <citation type="journal article" date="2021" name="Microorganisms">
        <title>Acidisoma silvae sp. nov. and Acidisomacellulosilytica sp. nov., Two Acidophilic Bacteria Isolated from Decaying Wood, Hydrolyzing Cellulose and Producing Poly-3-hydroxybutyrate.</title>
        <authorList>
            <person name="Mieszkin S."/>
            <person name="Pouder E."/>
            <person name="Uroz S."/>
            <person name="Simon-Colin C."/>
            <person name="Alain K."/>
        </authorList>
    </citation>
    <scope>NUCLEOTIDE SEQUENCE</scope>
    <source>
        <strain evidence="4">HW T2.11</strain>
    </source>
</reference>
<name>A0A964DY76_9PROT</name>
<dbReference type="PANTHER" id="PTHR30055:SF226">
    <property type="entry name" value="HTH-TYPE TRANSCRIPTIONAL REGULATOR PKSA"/>
    <property type="match status" value="1"/>
</dbReference>
<accession>A0A964DY76</accession>
<dbReference type="Proteomes" id="UP000708298">
    <property type="component" value="Unassembled WGS sequence"/>
</dbReference>
<protein>
    <submittedName>
        <fullName evidence="4">TetR/AcrR family transcriptional regulator</fullName>
    </submittedName>
</protein>
<dbReference type="AlphaFoldDB" id="A0A964DY76"/>
<dbReference type="InterPro" id="IPR009057">
    <property type="entry name" value="Homeodomain-like_sf"/>
</dbReference>
<dbReference type="SUPFAM" id="SSF46689">
    <property type="entry name" value="Homeodomain-like"/>
    <property type="match status" value="1"/>
</dbReference>
<evidence type="ECO:0000313" key="5">
    <source>
        <dbReference type="Proteomes" id="UP000708298"/>
    </source>
</evidence>
<evidence type="ECO:0000259" key="3">
    <source>
        <dbReference type="PROSITE" id="PS50977"/>
    </source>
</evidence>
<evidence type="ECO:0000256" key="2">
    <source>
        <dbReference type="PROSITE-ProRule" id="PRU00335"/>
    </source>
</evidence>
<proteinExistence type="predicted"/>
<feature type="DNA-binding region" description="H-T-H motif" evidence="2">
    <location>
        <begin position="31"/>
        <end position="50"/>
    </location>
</feature>
<organism evidence="4 5">
    <name type="scientific">Acidisoma silvae</name>
    <dbReference type="NCBI Taxonomy" id="2802396"/>
    <lineage>
        <taxon>Bacteria</taxon>
        <taxon>Pseudomonadati</taxon>
        <taxon>Pseudomonadota</taxon>
        <taxon>Alphaproteobacteria</taxon>
        <taxon>Acetobacterales</taxon>
        <taxon>Acidocellaceae</taxon>
        <taxon>Acidisoma</taxon>
    </lineage>
</organism>
<dbReference type="GO" id="GO:0000976">
    <property type="term" value="F:transcription cis-regulatory region binding"/>
    <property type="evidence" value="ECO:0007669"/>
    <property type="project" value="TreeGrafter"/>
</dbReference>
<dbReference type="Gene3D" id="1.10.357.10">
    <property type="entry name" value="Tetracycline Repressor, domain 2"/>
    <property type="match status" value="1"/>
</dbReference>